<evidence type="ECO:0000256" key="1">
    <source>
        <dbReference type="SAM" id="Phobius"/>
    </source>
</evidence>
<keyword evidence="1" id="KW-0472">Membrane</keyword>
<proteinExistence type="predicted"/>
<keyword evidence="3" id="KW-1185">Reference proteome</keyword>
<gene>
    <name evidence="2" type="ORF">CONCODRAFT_9327</name>
</gene>
<evidence type="ECO:0000313" key="2">
    <source>
        <dbReference type="EMBL" id="KXN68435.1"/>
    </source>
</evidence>
<feature type="transmembrane region" description="Helical" evidence="1">
    <location>
        <begin position="30"/>
        <end position="52"/>
    </location>
</feature>
<keyword evidence="1" id="KW-0812">Transmembrane</keyword>
<organism evidence="2 3">
    <name type="scientific">Conidiobolus coronatus (strain ATCC 28846 / CBS 209.66 / NRRL 28638)</name>
    <name type="common">Delacroixia coronata</name>
    <dbReference type="NCBI Taxonomy" id="796925"/>
    <lineage>
        <taxon>Eukaryota</taxon>
        <taxon>Fungi</taxon>
        <taxon>Fungi incertae sedis</taxon>
        <taxon>Zoopagomycota</taxon>
        <taxon>Entomophthoromycotina</taxon>
        <taxon>Entomophthoromycetes</taxon>
        <taxon>Entomophthorales</taxon>
        <taxon>Ancylistaceae</taxon>
        <taxon>Conidiobolus</taxon>
    </lineage>
</organism>
<accession>A0A137P071</accession>
<protein>
    <submittedName>
        <fullName evidence="2">Uncharacterized protein</fullName>
    </submittedName>
</protein>
<dbReference type="AlphaFoldDB" id="A0A137P071"/>
<name>A0A137P071_CONC2</name>
<sequence>MPRRLKEDSIKNKLNLTMSEKEVVKMGVEILFIAVVVPIGAIILFYNIIMFVSSKQRNRSRNQSTHVHLHISNTNLSPNNQIPNRQTNNNLSPEFLDPLPLYTPPINPSHVQMQIPTNEPSSIQIQVHRPNNELIDRPPTYRV</sequence>
<evidence type="ECO:0000313" key="3">
    <source>
        <dbReference type="Proteomes" id="UP000070444"/>
    </source>
</evidence>
<dbReference type="Proteomes" id="UP000070444">
    <property type="component" value="Unassembled WGS sequence"/>
</dbReference>
<keyword evidence="1" id="KW-1133">Transmembrane helix</keyword>
<dbReference type="EMBL" id="KQ964576">
    <property type="protein sequence ID" value="KXN68435.1"/>
    <property type="molecule type" value="Genomic_DNA"/>
</dbReference>
<reference evidence="2 3" key="1">
    <citation type="journal article" date="2015" name="Genome Biol. Evol.">
        <title>Phylogenomic analyses indicate that early fungi evolved digesting cell walls of algal ancestors of land plants.</title>
        <authorList>
            <person name="Chang Y."/>
            <person name="Wang S."/>
            <person name="Sekimoto S."/>
            <person name="Aerts A.L."/>
            <person name="Choi C."/>
            <person name="Clum A."/>
            <person name="LaButti K.M."/>
            <person name="Lindquist E.A."/>
            <person name="Yee Ngan C."/>
            <person name="Ohm R.A."/>
            <person name="Salamov A.A."/>
            <person name="Grigoriev I.V."/>
            <person name="Spatafora J.W."/>
            <person name="Berbee M.L."/>
        </authorList>
    </citation>
    <scope>NUCLEOTIDE SEQUENCE [LARGE SCALE GENOMIC DNA]</scope>
    <source>
        <strain evidence="2 3">NRRL 28638</strain>
    </source>
</reference>